<name>A0ACC3B2K3_9EURO</name>
<evidence type="ECO:0000313" key="2">
    <source>
        <dbReference type="Proteomes" id="UP001177260"/>
    </source>
</evidence>
<sequence>MYPPTLVLSLSISLLTTSTIAIPFVPRDASETLPANSKSSYTDSDKILGSLITQSAKESSNLNTCPPSHPSKQCCMSVTALASDVTSEIGEVVPLLSDVKVSSLISLECRPMDADGDNATCLNDVMCCTGTGGSKSSLMKTCKSWDEALESKKKALDNNINRQLEQMMNKNGTSSSASRVAASSTPKPKANPVTEKVAKVQESVSGLVGPATSSVSVSSSGSVSASALSSRSESSSTVSEPASAPTATAPSTSTTLSTAVSPSSETSDSKSTSATSPPAPTENVAKEEMPKVGTTSTAPSESTTISAPASLFTIISQKEKEKQKESTEESGPTPTSSTTATAIYLINYNSPGSFDGYESYNSNNSIPKSKDQHRHVYFAIVNGYLK</sequence>
<comment type="caution">
    <text evidence="1">The sequence shown here is derived from an EMBL/GenBank/DDBJ whole genome shotgun (WGS) entry which is preliminary data.</text>
</comment>
<reference evidence="1 2" key="1">
    <citation type="journal article" date="2023" name="ACS Omega">
        <title>Identification of the Neoaspergillic Acid Biosynthesis Gene Cluster by Establishing an In Vitro CRISPR-Ribonucleoprotein Genetic System in Aspergillus melleus.</title>
        <authorList>
            <person name="Yuan B."/>
            <person name="Grau M.F."/>
            <person name="Murata R.M."/>
            <person name="Torok T."/>
            <person name="Venkateswaran K."/>
            <person name="Stajich J.E."/>
            <person name="Wang C.C.C."/>
        </authorList>
    </citation>
    <scope>NUCLEOTIDE SEQUENCE [LARGE SCALE GENOMIC DNA]</scope>
    <source>
        <strain evidence="1 2">IMV 1140</strain>
    </source>
</reference>
<keyword evidence="2" id="KW-1185">Reference proteome</keyword>
<organism evidence="1 2">
    <name type="scientific">Aspergillus melleus</name>
    <dbReference type="NCBI Taxonomy" id="138277"/>
    <lineage>
        <taxon>Eukaryota</taxon>
        <taxon>Fungi</taxon>
        <taxon>Dikarya</taxon>
        <taxon>Ascomycota</taxon>
        <taxon>Pezizomycotina</taxon>
        <taxon>Eurotiomycetes</taxon>
        <taxon>Eurotiomycetidae</taxon>
        <taxon>Eurotiales</taxon>
        <taxon>Aspergillaceae</taxon>
        <taxon>Aspergillus</taxon>
        <taxon>Aspergillus subgen. Circumdati</taxon>
    </lineage>
</organism>
<dbReference type="EMBL" id="JAOPJF010000031">
    <property type="protein sequence ID" value="KAK1144362.1"/>
    <property type="molecule type" value="Genomic_DNA"/>
</dbReference>
<protein>
    <submittedName>
        <fullName evidence="1">Uncharacterized protein</fullName>
    </submittedName>
</protein>
<accession>A0ACC3B2K3</accession>
<gene>
    <name evidence="1" type="ORF">N8T08_005515</name>
</gene>
<dbReference type="Proteomes" id="UP001177260">
    <property type="component" value="Unassembled WGS sequence"/>
</dbReference>
<evidence type="ECO:0000313" key="1">
    <source>
        <dbReference type="EMBL" id="KAK1144362.1"/>
    </source>
</evidence>
<proteinExistence type="predicted"/>